<dbReference type="SUPFAM" id="SSF56219">
    <property type="entry name" value="DNase I-like"/>
    <property type="match status" value="1"/>
</dbReference>
<organism evidence="1 2">
    <name type="scientific">Solanum pinnatisectum</name>
    <name type="common">tansyleaf nightshade</name>
    <dbReference type="NCBI Taxonomy" id="50273"/>
    <lineage>
        <taxon>Eukaryota</taxon>
        <taxon>Viridiplantae</taxon>
        <taxon>Streptophyta</taxon>
        <taxon>Embryophyta</taxon>
        <taxon>Tracheophyta</taxon>
        <taxon>Spermatophyta</taxon>
        <taxon>Magnoliopsida</taxon>
        <taxon>eudicotyledons</taxon>
        <taxon>Gunneridae</taxon>
        <taxon>Pentapetalae</taxon>
        <taxon>asterids</taxon>
        <taxon>lamiids</taxon>
        <taxon>Solanales</taxon>
        <taxon>Solanaceae</taxon>
        <taxon>Solanoideae</taxon>
        <taxon>Solaneae</taxon>
        <taxon>Solanum</taxon>
    </lineage>
</organism>
<dbReference type="AlphaFoldDB" id="A0AAV9M8E6"/>
<sequence length="107" mass="12361">MEPFQDTTHIHNYKRRLGMQYANYNTNGQIWVFIKEGISVGVISDMEQQLSLQLTLANGYQFLVTMVYAKCTAVERLCLWDDLYFIGNNLSLPWIGGGDFNVIMEEE</sequence>
<dbReference type="InterPro" id="IPR036691">
    <property type="entry name" value="Endo/exonu/phosph_ase_sf"/>
</dbReference>
<evidence type="ECO:0000313" key="1">
    <source>
        <dbReference type="EMBL" id="KAK4734318.1"/>
    </source>
</evidence>
<dbReference type="Gene3D" id="3.60.10.10">
    <property type="entry name" value="Endonuclease/exonuclease/phosphatase"/>
    <property type="match status" value="1"/>
</dbReference>
<dbReference type="Proteomes" id="UP001311915">
    <property type="component" value="Unassembled WGS sequence"/>
</dbReference>
<accession>A0AAV9M8E6</accession>
<reference evidence="1 2" key="1">
    <citation type="submission" date="2023-10" db="EMBL/GenBank/DDBJ databases">
        <title>Genome-Wide Identification Analysis in wild type Solanum Pinnatisectum Reveals Some Genes Defensing Phytophthora Infestans.</title>
        <authorList>
            <person name="Sun C."/>
        </authorList>
    </citation>
    <scope>NUCLEOTIDE SEQUENCE [LARGE SCALE GENOMIC DNA]</scope>
    <source>
        <strain evidence="1">LQN</strain>
        <tissue evidence="1">Leaf</tissue>
    </source>
</reference>
<comment type="caution">
    <text evidence="1">The sequence shown here is derived from an EMBL/GenBank/DDBJ whole genome shotgun (WGS) entry which is preliminary data.</text>
</comment>
<keyword evidence="2" id="KW-1185">Reference proteome</keyword>
<dbReference type="EMBL" id="JAWPEI010000002">
    <property type="protein sequence ID" value="KAK4734318.1"/>
    <property type="molecule type" value="Genomic_DNA"/>
</dbReference>
<proteinExistence type="predicted"/>
<evidence type="ECO:0000313" key="2">
    <source>
        <dbReference type="Proteomes" id="UP001311915"/>
    </source>
</evidence>
<name>A0AAV9M8E6_9SOLN</name>
<protein>
    <submittedName>
        <fullName evidence="1">Uncharacterized protein</fullName>
    </submittedName>
</protein>
<gene>
    <name evidence="1" type="ORF">R3W88_008579</name>
</gene>